<dbReference type="RefSeq" id="WP_053232459.1">
    <property type="nucleotide sequence ID" value="NZ_CP011125.1"/>
</dbReference>
<dbReference type="Proteomes" id="UP000034883">
    <property type="component" value="Chromosome"/>
</dbReference>
<feature type="chain" id="PRO_5002512408" evidence="2">
    <location>
        <begin position="25"/>
        <end position="164"/>
    </location>
</feature>
<dbReference type="KEGG" id="samy:DB32_002344"/>
<evidence type="ECO:0000256" key="1">
    <source>
        <dbReference type="SAM" id="Phobius"/>
    </source>
</evidence>
<dbReference type="AlphaFoldDB" id="A0A0F6YGX5"/>
<gene>
    <name evidence="3" type="ORF">DB32_002344</name>
</gene>
<sequence length="164" mass="16496">MHKAPRGPALALASWLLLSALAHPAPLVAQSVEPYRPPPVVLEPKRALTITGVSVLLTGWIGAAGLGLVLGIGFADASCSGGGLCPEVVASASQLPIAGPIINVAHADAQDGWILTQMALLATQSIGAALWIVGLALPGPLDERVEVTPLASPGLVGLAVRGSF</sequence>
<dbReference type="EMBL" id="CP011125">
    <property type="protein sequence ID" value="AKF05195.1"/>
    <property type="molecule type" value="Genomic_DNA"/>
</dbReference>
<protein>
    <submittedName>
        <fullName evidence="3">Uncharacterized protein</fullName>
    </submittedName>
</protein>
<name>A0A0F6YGX5_9BACT</name>
<dbReference type="STRING" id="927083.DB32_002344"/>
<organism evidence="3 4">
    <name type="scientific">Sandaracinus amylolyticus</name>
    <dbReference type="NCBI Taxonomy" id="927083"/>
    <lineage>
        <taxon>Bacteria</taxon>
        <taxon>Pseudomonadati</taxon>
        <taxon>Myxococcota</taxon>
        <taxon>Polyangia</taxon>
        <taxon>Polyangiales</taxon>
        <taxon>Sandaracinaceae</taxon>
        <taxon>Sandaracinus</taxon>
    </lineage>
</organism>
<reference evidence="3 4" key="1">
    <citation type="submission" date="2015-03" db="EMBL/GenBank/DDBJ databases">
        <title>Genome assembly of Sandaracinus amylolyticus DSM 53668.</title>
        <authorList>
            <person name="Sharma G."/>
            <person name="Subramanian S."/>
        </authorList>
    </citation>
    <scope>NUCLEOTIDE SEQUENCE [LARGE SCALE GENOMIC DNA]</scope>
    <source>
        <strain evidence="3 4">DSM 53668</strain>
    </source>
</reference>
<evidence type="ECO:0000313" key="4">
    <source>
        <dbReference type="Proteomes" id="UP000034883"/>
    </source>
</evidence>
<evidence type="ECO:0000256" key="2">
    <source>
        <dbReference type="SAM" id="SignalP"/>
    </source>
</evidence>
<keyword evidence="2" id="KW-0732">Signal</keyword>
<feature type="transmembrane region" description="Helical" evidence="1">
    <location>
        <begin position="53"/>
        <end position="74"/>
    </location>
</feature>
<keyword evidence="1" id="KW-0812">Transmembrane</keyword>
<proteinExistence type="predicted"/>
<keyword evidence="1" id="KW-0472">Membrane</keyword>
<keyword evidence="1" id="KW-1133">Transmembrane helix</keyword>
<feature type="signal peptide" evidence="2">
    <location>
        <begin position="1"/>
        <end position="24"/>
    </location>
</feature>
<evidence type="ECO:0000313" key="3">
    <source>
        <dbReference type="EMBL" id="AKF05195.1"/>
    </source>
</evidence>
<keyword evidence="4" id="KW-1185">Reference proteome</keyword>
<accession>A0A0F6YGX5</accession>